<dbReference type="GO" id="GO:0005737">
    <property type="term" value="C:cytoplasm"/>
    <property type="evidence" value="ECO:0007669"/>
    <property type="project" value="TreeGrafter"/>
</dbReference>
<dbReference type="Pfam" id="PF00226">
    <property type="entry name" value="DnaJ"/>
    <property type="match status" value="1"/>
</dbReference>
<dbReference type="Proteomes" id="UP001230188">
    <property type="component" value="Unassembled WGS sequence"/>
</dbReference>
<evidence type="ECO:0000313" key="4">
    <source>
        <dbReference type="EMBL" id="KAJ8601658.1"/>
    </source>
</evidence>
<dbReference type="PRINTS" id="PR00625">
    <property type="entry name" value="JDOMAIN"/>
</dbReference>
<keyword evidence="2" id="KW-0732">Signal</keyword>
<evidence type="ECO:0000256" key="2">
    <source>
        <dbReference type="SAM" id="SignalP"/>
    </source>
</evidence>
<dbReference type="PANTHER" id="PTHR43948:SF10">
    <property type="entry name" value="MRJ, ISOFORM E"/>
    <property type="match status" value="1"/>
</dbReference>
<organism evidence="4 5">
    <name type="scientific">Chrysophaeum taylorii</name>
    <dbReference type="NCBI Taxonomy" id="2483200"/>
    <lineage>
        <taxon>Eukaryota</taxon>
        <taxon>Sar</taxon>
        <taxon>Stramenopiles</taxon>
        <taxon>Ochrophyta</taxon>
        <taxon>Pelagophyceae</taxon>
        <taxon>Pelagomonadales</taxon>
        <taxon>Pelagomonadaceae</taxon>
        <taxon>Chrysophaeum</taxon>
    </lineage>
</organism>
<feature type="domain" description="J" evidence="3">
    <location>
        <begin position="24"/>
        <end position="89"/>
    </location>
</feature>
<dbReference type="PANTHER" id="PTHR43948">
    <property type="entry name" value="DNAJ HOMOLOG SUBFAMILY B"/>
    <property type="match status" value="1"/>
</dbReference>
<dbReference type="GO" id="GO:0051082">
    <property type="term" value="F:unfolded protein binding"/>
    <property type="evidence" value="ECO:0007669"/>
    <property type="project" value="TreeGrafter"/>
</dbReference>
<dbReference type="Gene3D" id="1.10.287.110">
    <property type="entry name" value="DnaJ domain"/>
    <property type="match status" value="1"/>
</dbReference>
<protein>
    <recommendedName>
        <fullName evidence="3">J domain-containing protein</fullName>
    </recommendedName>
</protein>
<dbReference type="EMBL" id="JAQMWT010000409">
    <property type="protein sequence ID" value="KAJ8601658.1"/>
    <property type="molecule type" value="Genomic_DNA"/>
</dbReference>
<reference evidence="4" key="1">
    <citation type="submission" date="2023-01" db="EMBL/GenBank/DDBJ databases">
        <title>Metagenome sequencing of chrysophaentin producing Chrysophaeum taylorii.</title>
        <authorList>
            <person name="Davison J."/>
            <person name="Bewley C."/>
        </authorList>
    </citation>
    <scope>NUCLEOTIDE SEQUENCE</scope>
    <source>
        <strain evidence="4">NIES-1699</strain>
    </source>
</reference>
<accession>A0AAD7UDG4</accession>
<evidence type="ECO:0000256" key="1">
    <source>
        <dbReference type="SAM" id="MobiDB-lite"/>
    </source>
</evidence>
<dbReference type="InterPro" id="IPR018253">
    <property type="entry name" value="DnaJ_domain_CS"/>
</dbReference>
<comment type="caution">
    <text evidence="4">The sequence shown here is derived from an EMBL/GenBank/DDBJ whole genome shotgun (WGS) entry which is preliminary data.</text>
</comment>
<evidence type="ECO:0000313" key="5">
    <source>
        <dbReference type="Proteomes" id="UP001230188"/>
    </source>
</evidence>
<sequence>MSLRRVLLVAGLAALVSGRKKAKTYYEILEIPKSASSKEIKSAYRRLALKWHPDKNPENPDAADEFRKVAEAYEVLSDEKRRREYDAGGRGQRRTARPADFRSADDVFKEFFGSTNPFGSHFEDFFGGGAFGGSASSFVHTTTTTVDGRTVTRTVRSNGKRTTSKEKVFSAAAAPAARKKRQKKEAEEQQRRKRYHPIYGEI</sequence>
<feature type="signal peptide" evidence="2">
    <location>
        <begin position="1"/>
        <end position="18"/>
    </location>
</feature>
<proteinExistence type="predicted"/>
<dbReference type="InterPro" id="IPR036869">
    <property type="entry name" value="J_dom_sf"/>
</dbReference>
<dbReference type="GO" id="GO:0044183">
    <property type="term" value="F:protein folding chaperone"/>
    <property type="evidence" value="ECO:0007669"/>
    <property type="project" value="TreeGrafter"/>
</dbReference>
<evidence type="ECO:0000259" key="3">
    <source>
        <dbReference type="PROSITE" id="PS50076"/>
    </source>
</evidence>
<gene>
    <name evidence="4" type="ORF">CTAYLR_010455</name>
</gene>
<dbReference type="AlphaFoldDB" id="A0AAD7UDG4"/>
<dbReference type="SMART" id="SM00271">
    <property type="entry name" value="DnaJ"/>
    <property type="match status" value="1"/>
</dbReference>
<dbReference type="InterPro" id="IPR001623">
    <property type="entry name" value="DnaJ_domain"/>
</dbReference>
<feature type="chain" id="PRO_5042248855" description="J domain-containing protein" evidence="2">
    <location>
        <begin position="19"/>
        <end position="202"/>
    </location>
</feature>
<dbReference type="SUPFAM" id="SSF46565">
    <property type="entry name" value="Chaperone J-domain"/>
    <property type="match status" value="1"/>
</dbReference>
<dbReference type="CDD" id="cd06257">
    <property type="entry name" value="DnaJ"/>
    <property type="match status" value="1"/>
</dbReference>
<name>A0AAD7UDG4_9STRA</name>
<feature type="region of interest" description="Disordered" evidence="1">
    <location>
        <begin position="155"/>
        <end position="202"/>
    </location>
</feature>
<dbReference type="GO" id="GO:0051087">
    <property type="term" value="F:protein-folding chaperone binding"/>
    <property type="evidence" value="ECO:0007669"/>
    <property type="project" value="TreeGrafter"/>
</dbReference>
<dbReference type="PROSITE" id="PS00636">
    <property type="entry name" value="DNAJ_1"/>
    <property type="match status" value="1"/>
</dbReference>
<dbReference type="PROSITE" id="PS50076">
    <property type="entry name" value="DNAJ_2"/>
    <property type="match status" value="1"/>
</dbReference>
<keyword evidence="5" id="KW-1185">Reference proteome</keyword>